<feature type="coiled-coil region" evidence="1">
    <location>
        <begin position="61"/>
        <end position="134"/>
    </location>
</feature>
<sequence>MASGSGECSSKSCSKSRKCRKENSHVGKCDSKRDHTPFWQKSVFFKLKNQQGELSSNLHDIELKKAKIDLAEAKLQEKQDKVSSLVTVAEDKVAAAKCDLEKYITEKEVAEQKVVEQQQKLSKINKQYDKLKNQSRTRRENTSTTHEIITNNKSGTRYRRREETKNVLEFIHGGEEGALYGAWDFLSSTASKTMMENLIAKYYRGRYLEGIVKKTVKELTEANSSLNDAISLEYKNFLSRRKYNLLCKTQSSVFDPDKEVWVPRNVKCLDFDVQLSLSNISNESIEKFVKTLDIGCVCQIPDVSGVTRTITGLVFMIMDLHLKLPHLCRQLVWFKGNTNHFIFQFSDDGAPETSQLSMSIGSLTLWNLGQRVRNREFQYLLHCVSLNEKHDALELLWQQHTEEMLLLEASVFTVSGKECTLEFQPSADMSWQSWACNELNQAATHPSPYANVHKGNMDTMGGSIGYSSTDLWKPYDSSDREKHISMVSSYLASLSKSLTASTLHTKKLAFMAEHGIRQLGSPRIGLFADRVKPDPLHCEINAWQHVLDLIYSESVRRCAFDKFIQTLSAPVGVCPRISTPPDTTEIDETAGSAEYAFDRNDNLERAGHFPSGNDSPSDIYGCGLSYLSTKVAEHYGDEKKRFNKLSLVKQKGRNINVTVWTGELSMTNRSRASDHKEHQPSPPCYSSHFKSRKPPHCDSPKYSDCGREKVDTEHTQCKVCCEAILVSRCAQEQQLSTDVVALLKPCVCDVCNKRFADKLGLKGHHDSVHKRQSITAKSLSSLKSLSVDELKKCLRERCLSTSGKKDILLVRLEGAMAGEL</sequence>
<evidence type="ECO:0000313" key="4">
    <source>
        <dbReference type="Proteomes" id="UP001152795"/>
    </source>
</evidence>
<accession>A0A7D9H718</accession>
<evidence type="ECO:0000256" key="1">
    <source>
        <dbReference type="SAM" id="Coils"/>
    </source>
</evidence>
<proteinExistence type="predicted"/>
<keyword evidence="1" id="KW-0175">Coiled coil</keyword>
<dbReference type="InterPro" id="IPR003034">
    <property type="entry name" value="SAP_dom"/>
</dbReference>
<name>A0A7D9H718_PARCT</name>
<dbReference type="Proteomes" id="UP001152795">
    <property type="component" value="Unassembled WGS sequence"/>
</dbReference>
<reference evidence="3" key="1">
    <citation type="submission" date="2020-04" db="EMBL/GenBank/DDBJ databases">
        <authorList>
            <person name="Alioto T."/>
            <person name="Alioto T."/>
            <person name="Gomez Garrido J."/>
        </authorList>
    </citation>
    <scope>NUCLEOTIDE SEQUENCE</scope>
    <source>
        <strain evidence="3">A484AB</strain>
    </source>
</reference>
<gene>
    <name evidence="3" type="ORF">PACLA_8A084277</name>
</gene>
<dbReference type="AlphaFoldDB" id="A0A7D9H718"/>
<dbReference type="OrthoDB" id="5987636at2759"/>
<dbReference type="InterPro" id="IPR036361">
    <property type="entry name" value="SAP_dom_sf"/>
</dbReference>
<keyword evidence="4" id="KW-1185">Reference proteome</keyword>
<evidence type="ECO:0000313" key="3">
    <source>
        <dbReference type="EMBL" id="CAB3977061.1"/>
    </source>
</evidence>
<dbReference type="SUPFAM" id="SSF68906">
    <property type="entry name" value="SAP domain"/>
    <property type="match status" value="1"/>
</dbReference>
<organism evidence="3 4">
    <name type="scientific">Paramuricea clavata</name>
    <name type="common">Red gorgonian</name>
    <name type="synonym">Violescent sea-whip</name>
    <dbReference type="NCBI Taxonomy" id="317549"/>
    <lineage>
        <taxon>Eukaryota</taxon>
        <taxon>Metazoa</taxon>
        <taxon>Cnidaria</taxon>
        <taxon>Anthozoa</taxon>
        <taxon>Octocorallia</taxon>
        <taxon>Malacalcyonacea</taxon>
        <taxon>Plexauridae</taxon>
        <taxon>Paramuricea</taxon>
    </lineage>
</organism>
<dbReference type="PROSITE" id="PS50800">
    <property type="entry name" value="SAP"/>
    <property type="match status" value="1"/>
</dbReference>
<feature type="compositionally biased region" description="Basic and acidic residues" evidence="2">
    <location>
        <begin position="21"/>
        <end position="31"/>
    </location>
</feature>
<dbReference type="PROSITE" id="PS50157">
    <property type="entry name" value="ZINC_FINGER_C2H2_2"/>
    <property type="match status" value="1"/>
</dbReference>
<protein>
    <submittedName>
        <fullName evidence="3">Arginine N-methyltransferase 8-B</fullName>
    </submittedName>
</protein>
<dbReference type="EMBL" id="CACRXK020000028">
    <property type="protein sequence ID" value="CAB3977061.1"/>
    <property type="molecule type" value="Genomic_DNA"/>
</dbReference>
<evidence type="ECO:0000256" key="2">
    <source>
        <dbReference type="SAM" id="MobiDB-lite"/>
    </source>
</evidence>
<feature type="region of interest" description="Disordered" evidence="2">
    <location>
        <begin position="668"/>
        <end position="700"/>
    </location>
</feature>
<feature type="region of interest" description="Disordered" evidence="2">
    <location>
        <begin position="1"/>
        <end position="31"/>
    </location>
</feature>
<dbReference type="Gene3D" id="1.10.720.30">
    <property type="entry name" value="SAP domain"/>
    <property type="match status" value="1"/>
</dbReference>
<dbReference type="SMART" id="SM00513">
    <property type="entry name" value="SAP"/>
    <property type="match status" value="1"/>
</dbReference>
<dbReference type="PROSITE" id="PS00028">
    <property type="entry name" value="ZINC_FINGER_C2H2_1"/>
    <property type="match status" value="1"/>
</dbReference>
<feature type="compositionally biased region" description="Low complexity" evidence="2">
    <location>
        <begin position="1"/>
        <end position="13"/>
    </location>
</feature>
<comment type="caution">
    <text evidence="3">The sequence shown here is derived from an EMBL/GenBank/DDBJ whole genome shotgun (WGS) entry which is preliminary data.</text>
</comment>
<dbReference type="InterPro" id="IPR013087">
    <property type="entry name" value="Znf_C2H2_type"/>
</dbReference>